<protein>
    <submittedName>
        <fullName evidence="3">Uncharacterized protein</fullName>
    </submittedName>
</protein>
<evidence type="ECO:0000256" key="2">
    <source>
        <dbReference type="SAM" id="Phobius"/>
    </source>
</evidence>
<keyword evidence="2" id="KW-0812">Transmembrane</keyword>
<feature type="region of interest" description="Disordered" evidence="1">
    <location>
        <begin position="1"/>
        <end position="25"/>
    </location>
</feature>
<keyword evidence="2" id="KW-0472">Membrane</keyword>
<proteinExistence type="predicted"/>
<accession>A0A1M6YVU2</accession>
<dbReference type="Proteomes" id="UP000184248">
    <property type="component" value="Unassembled WGS sequence"/>
</dbReference>
<gene>
    <name evidence="3" type="ORF">SAMN05192556_109117</name>
</gene>
<sequence length="65" mass="7526">MAGMSRTRKRTGATRRHAPTRRHVPSRRWRFDWSCFDRWLDRVVTLAVITALLVGGTALVLHLVL</sequence>
<dbReference type="AlphaFoldDB" id="A0A1M6YVU2"/>
<dbReference type="EMBL" id="FRAL01000009">
    <property type="protein sequence ID" value="SHL22213.1"/>
    <property type="molecule type" value="Genomic_DNA"/>
</dbReference>
<feature type="transmembrane region" description="Helical" evidence="2">
    <location>
        <begin position="43"/>
        <end position="64"/>
    </location>
</feature>
<evidence type="ECO:0000256" key="1">
    <source>
        <dbReference type="SAM" id="MobiDB-lite"/>
    </source>
</evidence>
<keyword evidence="4" id="KW-1185">Reference proteome</keyword>
<reference evidence="4" key="1">
    <citation type="submission" date="2016-11" db="EMBL/GenBank/DDBJ databases">
        <authorList>
            <person name="Varghese N."/>
            <person name="Submissions S."/>
        </authorList>
    </citation>
    <scope>NUCLEOTIDE SEQUENCE [LARGE SCALE GENOMIC DNA]</scope>
    <source>
        <strain evidence="4">ALO Sharm</strain>
    </source>
</reference>
<organism evidence="3 4">
    <name type="scientific">Halomonas caseinilytica</name>
    <dbReference type="NCBI Taxonomy" id="438744"/>
    <lineage>
        <taxon>Bacteria</taxon>
        <taxon>Pseudomonadati</taxon>
        <taxon>Pseudomonadota</taxon>
        <taxon>Gammaproteobacteria</taxon>
        <taxon>Oceanospirillales</taxon>
        <taxon>Halomonadaceae</taxon>
        <taxon>Halomonas</taxon>
    </lineage>
</organism>
<evidence type="ECO:0000313" key="4">
    <source>
        <dbReference type="Proteomes" id="UP000184248"/>
    </source>
</evidence>
<name>A0A1M6YVU2_9GAMM</name>
<keyword evidence="2" id="KW-1133">Transmembrane helix</keyword>
<evidence type="ECO:0000313" key="3">
    <source>
        <dbReference type="EMBL" id="SHL22213.1"/>
    </source>
</evidence>